<evidence type="ECO:0000256" key="3">
    <source>
        <dbReference type="ARBA" id="ARBA00011991"/>
    </source>
</evidence>
<evidence type="ECO:0000256" key="2">
    <source>
        <dbReference type="ARBA" id="ARBA00007110"/>
    </source>
</evidence>
<evidence type="ECO:0000256" key="4">
    <source>
        <dbReference type="ARBA" id="ARBA00015486"/>
    </source>
</evidence>
<comment type="function">
    <text evidence="10">Catalyzes the synthesis of alpha-ribazole-5'-phosphate from nicotinate mononucleotide (NAMN) and 5,6-dimethylbenzimidazole (DMB).</text>
</comment>
<dbReference type="InterPro" id="IPR036087">
    <property type="entry name" value="Nict_dMeBzImd_PRibTrfase_sf"/>
</dbReference>
<dbReference type="PANTHER" id="PTHR43463">
    <property type="entry name" value="NICOTINATE-NUCLEOTIDE--DIMETHYLBENZIMIDAZOLE PHOSPHORIBOSYLTRANSFERASE"/>
    <property type="match status" value="1"/>
</dbReference>
<proteinExistence type="inferred from homology"/>
<dbReference type="OrthoDB" id="9781491at2"/>
<accession>A0A3D9BZ47</accession>
<dbReference type="EMBL" id="QOHR01000002">
    <property type="protein sequence ID" value="REC58631.1"/>
    <property type="molecule type" value="Genomic_DNA"/>
</dbReference>
<name>A0A3D9BZ47_9RHOB</name>
<keyword evidence="5 10" id="KW-0169">Cobalamin biosynthesis</keyword>
<dbReference type="NCBIfam" id="TIGR03160">
    <property type="entry name" value="cobT_DBIPRT"/>
    <property type="match status" value="1"/>
</dbReference>
<dbReference type="GO" id="GO:0008939">
    <property type="term" value="F:nicotinate-nucleotide-dimethylbenzimidazole phosphoribosyltransferase activity"/>
    <property type="evidence" value="ECO:0007669"/>
    <property type="project" value="UniProtKB-UniRule"/>
</dbReference>
<sequence>MTDPLPVATLADLGPLVHALPGPDAAAAAAARARLGDLAMPPGALGRLGETVPFLAGWQGREAPRLARVQALVFAGNHGVCAQGVAAFPQEITAAMVATFEAGGAAINQLCREAGAALDVVALDLDRPTADFTAGDAMTEAEALEALARGAAAVDPEADALVLGEMGIGNSTTAAALAALHLGGAVEDWVGPGAGADDAVMARKRAAVAAGVHRHAGRTGAAALAAIGGREQAALCGAALAARRAGVPVVLDGFICTAAMLPLHAEDPRALDHCLVGHASAEPGHAPLVAALGKTPLLDLGMRLGEGTGAALALSVLRGAVACHAGMATLAEVVGAP</sequence>
<dbReference type="UniPathway" id="UPA00061">
    <property type="reaction ID" value="UER00516"/>
</dbReference>
<evidence type="ECO:0000256" key="10">
    <source>
        <dbReference type="HAMAP-Rule" id="MF_00230"/>
    </source>
</evidence>
<dbReference type="PANTHER" id="PTHR43463:SF1">
    <property type="entry name" value="NICOTINATE-NUCLEOTIDE--DIMETHYLBENZIMIDAZOLE PHOSPHORIBOSYLTRANSFERASE"/>
    <property type="match status" value="1"/>
</dbReference>
<keyword evidence="7 10" id="KW-0808">Transferase</keyword>
<dbReference type="InterPro" id="IPR023195">
    <property type="entry name" value="Nict_dMeBzImd_PRibTrfase_N"/>
</dbReference>
<evidence type="ECO:0000256" key="9">
    <source>
        <dbReference type="ARBA" id="ARBA00047340"/>
    </source>
</evidence>
<keyword evidence="6 10" id="KW-0328">Glycosyltransferase</keyword>
<evidence type="ECO:0000313" key="12">
    <source>
        <dbReference type="Proteomes" id="UP000257131"/>
    </source>
</evidence>
<dbReference type="GO" id="GO:0009236">
    <property type="term" value="P:cobalamin biosynthetic process"/>
    <property type="evidence" value="ECO:0007669"/>
    <property type="project" value="UniProtKB-UniRule"/>
</dbReference>
<dbReference type="EC" id="2.4.2.21" evidence="3 10"/>
<evidence type="ECO:0000256" key="5">
    <source>
        <dbReference type="ARBA" id="ARBA00022573"/>
    </source>
</evidence>
<dbReference type="Proteomes" id="UP000257131">
    <property type="component" value="Unassembled WGS sequence"/>
</dbReference>
<dbReference type="NCBIfam" id="NF000996">
    <property type="entry name" value="PRK00105.1"/>
    <property type="match status" value="1"/>
</dbReference>
<dbReference type="AlphaFoldDB" id="A0A3D9BZ47"/>
<keyword evidence="12" id="KW-1185">Reference proteome</keyword>
<comment type="catalytic activity">
    <reaction evidence="9 10">
        <text>5,6-dimethylbenzimidazole + nicotinate beta-D-ribonucleotide = alpha-ribazole 5'-phosphate + nicotinate + H(+)</text>
        <dbReference type="Rhea" id="RHEA:11196"/>
        <dbReference type="ChEBI" id="CHEBI:15378"/>
        <dbReference type="ChEBI" id="CHEBI:15890"/>
        <dbReference type="ChEBI" id="CHEBI:32544"/>
        <dbReference type="ChEBI" id="CHEBI:57502"/>
        <dbReference type="ChEBI" id="CHEBI:57918"/>
        <dbReference type="EC" id="2.4.2.21"/>
    </reaction>
</comment>
<protein>
    <recommendedName>
        <fullName evidence="4 10">Nicotinate-nucleotide--dimethylbenzimidazole phosphoribosyltransferase</fullName>
        <shortName evidence="10">NN:DBI PRT</shortName>
        <ecNumber evidence="3 10">2.4.2.21</ecNumber>
    </recommendedName>
    <alternativeName>
        <fullName evidence="8 10">N(1)-alpha-phosphoribosyltransferase</fullName>
    </alternativeName>
</protein>
<organism evidence="11 12">
    <name type="scientific">Rhodosalinus sediminis</name>
    <dbReference type="NCBI Taxonomy" id="1940533"/>
    <lineage>
        <taxon>Bacteria</taxon>
        <taxon>Pseudomonadati</taxon>
        <taxon>Pseudomonadota</taxon>
        <taxon>Alphaproteobacteria</taxon>
        <taxon>Rhodobacterales</taxon>
        <taxon>Paracoccaceae</taxon>
        <taxon>Rhodosalinus</taxon>
    </lineage>
</organism>
<dbReference type="Gene3D" id="1.10.1610.10">
    <property type="match status" value="1"/>
</dbReference>
<evidence type="ECO:0000256" key="6">
    <source>
        <dbReference type="ARBA" id="ARBA00022676"/>
    </source>
</evidence>
<dbReference type="InterPro" id="IPR003200">
    <property type="entry name" value="Nict_dMeBzImd_PRibTrfase"/>
</dbReference>
<evidence type="ECO:0000256" key="7">
    <source>
        <dbReference type="ARBA" id="ARBA00022679"/>
    </source>
</evidence>
<feature type="active site" description="Proton acceptor" evidence="10">
    <location>
        <position position="306"/>
    </location>
</feature>
<reference evidence="11 12" key="1">
    <citation type="journal article" date="2017" name="Int. J. Syst. Evol. Microbiol.">
        <title>Rhodosalinus sediminis gen. nov., sp. nov., isolated from marine saltern.</title>
        <authorList>
            <person name="Guo L.Y."/>
            <person name="Ling S.K."/>
            <person name="Li C.M."/>
            <person name="Chen G.J."/>
            <person name="Du Z.J."/>
        </authorList>
    </citation>
    <scope>NUCLEOTIDE SEQUENCE [LARGE SCALE GENOMIC DNA]</scope>
    <source>
        <strain evidence="11 12">WDN1C137</strain>
    </source>
</reference>
<dbReference type="Pfam" id="PF02277">
    <property type="entry name" value="DBI_PRT"/>
    <property type="match status" value="1"/>
</dbReference>
<dbReference type="InterPro" id="IPR017846">
    <property type="entry name" value="Nict_dMeBzImd_PRibTrfase_bact"/>
</dbReference>
<dbReference type="SUPFAM" id="SSF52733">
    <property type="entry name" value="Nicotinate mononucleotide:5,6-dimethylbenzimidazole phosphoribosyltransferase (CobT)"/>
    <property type="match status" value="1"/>
</dbReference>
<evidence type="ECO:0000313" key="11">
    <source>
        <dbReference type="EMBL" id="REC58631.1"/>
    </source>
</evidence>
<dbReference type="RefSeq" id="WP_115978461.1">
    <property type="nucleotide sequence ID" value="NZ_QOHR01000002.1"/>
</dbReference>
<evidence type="ECO:0000256" key="8">
    <source>
        <dbReference type="ARBA" id="ARBA00030686"/>
    </source>
</evidence>
<gene>
    <name evidence="10 11" type="primary">cobT</name>
    <name evidence="11" type="ORF">DRV84_03485</name>
</gene>
<comment type="caution">
    <text evidence="11">The sequence shown here is derived from an EMBL/GenBank/DDBJ whole genome shotgun (WGS) entry which is preliminary data.</text>
</comment>
<dbReference type="Gene3D" id="3.40.50.10210">
    <property type="match status" value="1"/>
</dbReference>
<comment type="similarity">
    <text evidence="2 10">Belongs to the CobT family.</text>
</comment>
<dbReference type="HAMAP" id="MF_00230">
    <property type="entry name" value="CobT"/>
    <property type="match status" value="1"/>
</dbReference>
<evidence type="ECO:0000256" key="1">
    <source>
        <dbReference type="ARBA" id="ARBA00005049"/>
    </source>
</evidence>
<comment type="pathway">
    <text evidence="1 10">Nucleoside biosynthesis; alpha-ribazole biosynthesis; alpha-ribazole from 5,6-dimethylbenzimidazole: step 1/2.</text>
</comment>
<dbReference type="CDD" id="cd02439">
    <property type="entry name" value="DMB-PRT_CobT"/>
    <property type="match status" value="1"/>
</dbReference>